<evidence type="ECO:0000259" key="2">
    <source>
        <dbReference type="PROSITE" id="PS50011"/>
    </source>
</evidence>
<dbReference type="Pfam" id="PF07714">
    <property type="entry name" value="PK_Tyr_Ser-Thr"/>
    <property type="match status" value="1"/>
</dbReference>
<dbReference type="OrthoDB" id="194358at2759"/>
<dbReference type="Gene3D" id="1.10.510.10">
    <property type="entry name" value="Transferase(Phosphotransferase) domain 1"/>
    <property type="match status" value="1"/>
</dbReference>
<dbReference type="EMBL" id="WTPW01000081">
    <property type="protein sequence ID" value="KAF0550840.1"/>
    <property type="molecule type" value="Genomic_DNA"/>
</dbReference>
<dbReference type="SUPFAM" id="SSF48403">
    <property type="entry name" value="Ankyrin repeat"/>
    <property type="match status" value="1"/>
</dbReference>
<evidence type="ECO:0000313" key="3">
    <source>
        <dbReference type="EMBL" id="KAF0550840.1"/>
    </source>
</evidence>
<feature type="region of interest" description="Disordered" evidence="1">
    <location>
        <begin position="455"/>
        <end position="486"/>
    </location>
</feature>
<dbReference type="PANTHER" id="PTHR23257:SF974">
    <property type="entry name" value="RECEPTOR-INTERACTING SERINE_THREONINE-PROTEIN KINASE 3"/>
    <property type="match status" value="1"/>
</dbReference>
<accession>A0A8H4B0M5</accession>
<gene>
    <name evidence="3" type="ORF">F8M41_024016</name>
</gene>
<keyword evidence="3" id="KW-0808">Transferase</keyword>
<protein>
    <submittedName>
        <fullName evidence="3">Kinase-like protein</fullName>
    </submittedName>
</protein>
<evidence type="ECO:0000313" key="4">
    <source>
        <dbReference type="Proteomes" id="UP000439903"/>
    </source>
</evidence>
<feature type="compositionally biased region" description="Pro residues" evidence="1">
    <location>
        <begin position="462"/>
        <end position="474"/>
    </location>
</feature>
<dbReference type="GO" id="GO:0005737">
    <property type="term" value="C:cytoplasm"/>
    <property type="evidence" value="ECO:0007669"/>
    <property type="project" value="TreeGrafter"/>
</dbReference>
<reference evidence="3 4" key="1">
    <citation type="journal article" date="2019" name="Environ. Microbiol.">
        <title>At the nexus of three kingdoms: the genome of the mycorrhizal fungus Gigaspora margarita provides insights into plant, endobacterial and fungal interactions.</title>
        <authorList>
            <person name="Venice F."/>
            <person name="Ghignone S."/>
            <person name="Salvioli di Fossalunga A."/>
            <person name="Amselem J."/>
            <person name="Novero M."/>
            <person name="Xianan X."/>
            <person name="Sedzielewska Toro K."/>
            <person name="Morin E."/>
            <person name="Lipzen A."/>
            <person name="Grigoriev I.V."/>
            <person name="Henrissat B."/>
            <person name="Martin F.M."/>
            <person name="Bonfante P."/>
        </authorList>
    </citation>
    <scope>NUCLEOTIDE SEQUENCE [LARGE SCALE GENOMIC DNA]</scope>
    <source>
        <strain evidence="3 4">BEG34</strain>
    </source>
</reference>
<proteinExistence type="predicted"/>
<dbReference type="InterPro" id="IPR001245">
    <property type="entry name" value="Ser-Thr/Tyr_kinase_cat_dom"/>
</dbReference>
<dbReference type="InterPro" id="IPR036770">
    <property type="entry name" value="Ankyrin_rpt-contain_sf"/>
</dbReference>
<dbReference type="PROSITE" id="PS50011">
    <property type="entry name" value="PROTEIN_KINASE_DOM"/>
    <property type="match status" value="1"/>
</dbReference>
<evidence type="ECO:0000256" key="1">
    <source>
        <dbReference type="SAM" id="MobiDB-lite"/>
    </source>
</evidence>
<name>A0A8H4B0M5_GIGMA</name>
<dbReference type="Gene3D" id="1.25.40.20">
    <property type="entry name" value="Ankyrin repeat-containing domain"/>
    <property type="match status" value="2"/>
</dbReference>
<keyword evidence="4" id="KW-1185">Reference proteome</keyword>
<feature type="compositionally biased region" description="Low complexity" evidence="1">
    <location>
        <begin position="630"/>
        <end position="643"/>
    </location>
</feature>
<feature type="compositionally biased region" description="Basic and acidic residues" evidence="1">
    <location>
        <begin position="937"/>
        <end position="959"/>
    </location>
</feature>
<dbReference type="AlphaFoldDB" id="A0A8H4B0M5"/>
<dbReference type="InterPro" id="IPR050167">
    <property type="entry name" value="Ser_Thr_protein_kinase"/>
</dbReference>
<feature type="domain" description="Protein kinase" evidence="2">
    <location>
        <begin position="22"/>
        <end position="275"/>
    </location>
</feature>
<dbReference type="PANTHER" id="PTHR23257">
    <property type="entry name" value="SERINE-THREONINE PROTEIN KINASE"/>
    <property type="match status" value="1"/>
</dbReference>
<comment type="caution">
    <text evidence="3">The sequence shown here is derived from an EMBL/GenBank/DDBJ whole genome shotgun (WGS) entry which is preliminary data.</text>
</comment>
<dbReference type="Proteomes" id="UP000439903">
    <property type="component" value="Unassembled WGS sequence"/>
</dbReference>
<dbReference type="GO" id="GO:0004672">
    <property type="term" value="F:protein kinase activity"/>
    <property type="evidence" value="ECO:0007669"/>
    <property type="project" value="InterPro"/>
</dbReference>
<feature type="region of interest" description="Disordered" evidence="1">
    <location>
        <begin position="587"/>
        <end position="647"/>
    </location>
</feature>
<organism evidence="3 4">
    <name type="scientific">Gigaspora margarita</name>
    <dbReference type="NCBI Taxonomy" id="4874"/>
    <lineage>
        <taxon>Eukaryota</taxon>
        <taxon>Fungi</taxon>
        <taxon>Fungi incertae sedis</taxon>
        <taxon>Mucoromycota</taxon>
        <taxon>Glomeromycotina</taxon>
        <taxon>Glomeromycetes</taxon>
        <taxon>Diversisporales</taxon>
        <taxon>Gigasporaceae</taxon>
        <taxon>Gigaspora</taxon>
    </lineage>
</organism>
<dbReference type="GO" id="GO:0005524">
    <property type="term" value="F:ATP binding"/>
    <property type="evidence" value="ECO:0007669"/>
    <property type="project" value="InterPro"/>
</dbReference>
<dbReference type="SMART" id="SM00248">
    <property type="entry name" value="ANK"/>
    <property type="match status" value="4"/>
</dbReference>
<dbReference type="SUPFAM" id="SSF56112">
    <property type="entry name" value="Protein kinase-like (PK-like)"/>
    <property type="match status" value="1"/>
</dbReference>
<dbReference type="InterPro" id="IPR002110">
    <property type="entry name" value="Ankyrin_rpt"/>
</dbReference>
<dbReference type="InterPro" id="IPR000719">
    <property type="entry name" value="Prot_kinase_dom"/>
</dbReference>
<keyword evidence="3" id="KW-0418">Kinase</keyword>
<feature type="region of interest" description="Disordered" evidence="1">
    <location>
        <begin position="935"/>
        <end position="959"/>
    </location>
</feature>
<dbReference type="InterPro" id="IPR011009">
    <property type="entry name" value="Kinase-like_dom_sf"/>
</dbReference>
<sequence>MHQYLKQAIDEGYIDSIDFNSFADVEEIKQETKSEVSKAYWKKSGQIVALKTFDLYPVGNDCSSYEEFIRKFRSTQNLNNNNVSEFYGISKGRIKYFMILEYAKDGNLRDYLRQNFKNLDWKKKFSIGKQIANGLKAIHDQNIAHKDLNPNNVLVHGDRMTITDFGISKSSLLAWDSFSKKGMAAYIDPVCFKNNGKRDKASDIYSFGMILWEISSNKNPFENKTVMNIRTKPEHEIPVPNTPQRYQSLYQQAWSFHPQERPSIEYINGELDEMLKNSKFSMKPQELFGRKLKNVFSSHPDNSSTQVYLNDTYNIHQRTDSEPTNPPFSSIIPEINTRHPAGPPLPIKPAQVDINQEPVIPPNIPKKPSHADISREPIIPPIIPKKPPDINSNVDRFKYEEQQKLTFGIDPMTMQDKSKSTPFQLNNIHSETQYDSAPQPQNGYYQGYYIDQTFYNGLNQNPRPPPPPLPPKAPIPDHEQNFSPQPEIHKQGYYNMPQQVMHKQGYYHTPQQEMNNQYNQGYYMPQPERNNQGYYHVPQPQMNNQGYYMPQPEMHKQDYYHTPQPEMHKQGYYHTPQPEMHKQGYYHTPQPEMHKQDYYHTPQPEMHKQGYYHTPQPEINKQGYYHEQSEQQSDQINQNQQQINKKSPEQMCKETLEKYINEHQNVQNFKEPTACNACYHVWLGDSDGLRFHLQNKEDVNGLYHFSSSESHLVLIASEYCRGEEMIKMLKVLKEFGADFNVTSKNSKTALHYLFLNHRVSTHKGSKSLKTIISFLVDNGCDINALDSSKRTLLVNYLNKKYSGEFDISIIELLLKKGVNPNIPCEITFPECYFAPNALFIAIKNKWPFEVLDFLLNYGANIDQLDNDGNHLLLWTVMDRNDKKNKNKESKDEMKPNAIDWVLEHSYKASEPDILKAAERHVPMFSRQKNIIKRWRNAPKERQRVKENCEQREQKKNFKK</sequence>
<dbReference type="GO" id="GO:0007165">
    <property type="term" value="P:signal transduction"/>
    <property type="evidence" value="ECO:0007669"/>
    <property type="project" value="TreeGrafter"/>
</dbReference>